<feature type="region of interest" description="Disordered" evidence="2">
    <location>
        <begin position="180"/>
        <end position="202"/>
    </location>
</feature>
<dbReference type="PANTHER" id="PTHR23167">
    <property type="entry name" value="CALPONIN HOMOLOGY DOMAIN-CONTAINING PROTEIN DDB_G0272472-RELATED"/>
    <property type="match status" value="1"/>
</dbReference>
<evidence type="ECO:0000313" key="6">
    <source>
        <dbReference type="Proteomes" id="UP000678499"/>
    </source>
</evidence>
<protein>
    <recommendedName>
        <fullName evidence="7">EH domain-binding protein 1</fullName>
    </recommendedName>
</protein>
<dbReference type="Pfam" id="PF10358">
    <property type="entry name" value="NT-C2"/>
    <property type="match status" value="1"/>
</dbReference>
<sequence length="1301" mass="144086">MGSVWKRLQRYNKRAAKFKFTLCYSELDLICAPSANWLPSKIAILLTRRSRRFLTSSHPWEPSLTHPYEGKVTWPSGELQEVLVTLFHDTKNQYYEGKDWNIVIEEVSNPTKIRHLGNFNLDMSEFVTGATTERDLKLVFKNLSKKIKSATLKLHLTSVFLREGKATDEDMQSVASLMSAAPLDINPDDGDDEDEDDDAIDGVSGSEAATLEECGSQVFDENADLSLSKEMKALEKQSLYDEDEEEMYRAPFRNLVSFSKSTTEIPTVSTSVLPNPGSSELQPKPYIIPTTVVDLGSRFQLADPQKISTPKKSECQDVERAGIEITKCVPEETPAILKNVDDPSEDSSGELLAWSNPDFEDLRAEDIKGNCKKAFDAAESLGIPRVIEPSDMVFLSTPDKLAVMTYLYQLKTYFESFKVESKSERIDETATEEPPNDSSSTTVTTTVVPNLNLIETPLNNNQEDVAEPETPAFVEEQVAQDQPQTGSNAVFELEQFVINEQAQETRSNENQPAVLHLENNEQSCPPPIIIQRRFPVGIKNEDPPPKPVRRFGSFQNISVETPAVGPVETQSHEPEVEIPTAEIDAPTASANVPDVVQRPPRKRTESNTRIVKRVSFSRDVALKEKFVQPYTQQGPENDPTVHSKETKPIETESKTSHPELPRHDFGTPENLLNIIAEPSQVKSEFEKENATSEKPVLIVADAAAKGFEVGKTEEPVENANIDVVSPEPVGKDTIEIQHPEAAPILFKIRDNAIPVMAADKDVPDVIKTVPVAQKVLEPTSRDVSQVTGPLPKEKAASVGPQTQPGIPVRPRRRRPSQTSLQHSPVIPTSRSSPSLARKSATPMPLFKSKSAGFQAINNLDYLPVRKSPPKTCIDLEQPLIISIPIAMVPKMDASGNHELQDHNKCRGVVNAHKLELSDKLIAGSPRTETATAAAGTAAGTAAAGCSQDSYSDSKSKGFVSEKAEQSERLPQATKPPISKPARPSLALKKETKGPEPVDEKSEAEKASVSVILPSRDAAVCSEGKEPIYAQVDVSRKTKPEEIPCNPGSHQDAGIDSVANLERDLFHKEQKMATLQKEIEVLRERIAREKMKAALRQFTRPHQPAGLCSSTKDGCAICHQFFAYVMGRFADARFCADQAFVSELANLYESFLRENPADQIGCRLHDDLREKMRQGEENNTPVRFPRSSAAAKHRAQRMIALGRSAAGSTSDPSQSQANTGNDEADHQAQVKTKSMYIQVELESLEREQDHIDQEASRLERKVRDAMSSNSGKEEEERLLMKWFSLVNKKSALLRRQMQLNIL</sequence>
<feature type="compositionally biased region" description="Basic and acidic residues" evidence="2">
    <location>
        <begin position="639"/>
        <end position="664"/>
    </location>
</feature>
<dbReference type="InterPro" id="IPR022735">
    <property type="entry name" value="bMERB_dom"/>
</dbReference>
<feature type="compositionally biased region" description="Basic and acidic residues" evidence="2">
    <location>
        <begin position="951"/>
        <end position="967"/>
    </location>
</feature>
<feature type="region of interest" description="Disordered" evidence="2">
    <location>
        <begin position="943"/>
        <end position="1008"/>
    </location>
</feature>
<dbReference type="SUPFAM" id="SSF47576">
    <property type="entry name" value="Calponin-homology domain, CH-domain"/>
    <property type="match status" value="1"/>
</dbReference>
<dbReference type="OrthoDB" id="5972258at2759"/>
<feature type="compositionally biased region" description="Polar residues" evidence="2">
    <location>
        <begin position="1205"/>
        <end position="1220"/>
    </location>
</feature>
<accession>A0A7R9GCA6</accession>
<feature type="region of interest" description="Disordered" evidence="2">
    <location>
        <begin position="582"/>
        <end position="607"/>
    </location>
</feature>
<feature type="region of interest" description="Disordered" evidence="2">
    <location>
        <begin position="625"/>
        <end position="664"/>
    </location>
</feature>
<dbReference type="PANTHER" id="PTHR23167:SF46">
    <property type="entry name" value="EPS15 HOMOLOGY DOMAIN CONTAINING PROTEIN-BINDING PROTEIN 1, ISOFORM F"/>
    <property type="match status" value="1"/>
</dbReference>
<feature type="region of interest" description="Disordered" evidence="2">
    <location>
        <begin position="1247"/>
        <end position="1272"/>
    </location>
</feature>
<dbReference type="Gene3D" id="1.10.418.10">
    <property type="entry name" value="Calponin-like domain"/>
    <property type="match status" value="1"/>
</dbReference>
<evidence type="ECO:0000259" key="3">
    <source>
        <dbReference type="PROSITE" id="PS51840"/>
    </source>
</evidence>
<feature type="region of interest" description="Disordered" evidence="2">
    <location>
        <begin position="779"/>
        <end position="841"/>
    </location>
</feature>
<evidence type="ECO:0000313" key="5">
    <source>
        <dbReference type="EMBL" id="CAD7275474.1"/>
    </source>
</evidence>
<dbReference type="InterPro" id="IPR019448">
    <property type="entry name" value="NT-C2"/>
</dbReference>
<feature type="coiled-coil region" evidence="1">
    <location>
        <begin position="1057"/>
        <end position="1091"/>
    </location>
</feature>
<dbReference type="PROSITE" id="PS51848">
    <property type="entry name" value="BMERB"/>
    <property type="match status" value="1"/>
</dbReference>
<feature type="domain" description="C2 NT-type" evidence="3">
    <location>
        <begin position="8"/>
        <end position="160"/>
    </location>
</feature>
<dbReference type="Proteomes" id="UP000678499">
    <property type="component" value="Unassembled WGS sequence"/>
</dbReference>
<evidence type="ECO:0000256" key="1">
    <source>
        <dbReference type="SAM" id="Coils"/>
    </source>
</evidence>
<feature type="compositionally biased region" description="Basic and acidic residues" evidence="2">
    <location>
        <begin position="1247"/>
        <end position="1263"/>
    </location>
</feature>
<dbReference type="EMBL" id="OA882459">
    <property type="protein sequence ID" value="CAD7275474.1"/>
    <property type="molecule type" value="Genomic_DNA"/>
</dbReference>
<dbReference type="InterPro" id="IPR050540">
    <property type="entry name" value="F-actin_Monoox_Mical"/>
</dbReference>
<dbReference type="EMBL" id="CAJPEX010000422">
    <property type="protein sequence ID" value="CAG0915626.1"/>
    <property type="molecule type" value="Genomic_DNA"/>
</dbReference>
<dbReference type="PROSITE" id="PS51840">
    <property type="entry name" value="C2_NT"/>
    <property type="match status" value="1"/>
</dbReference>
<dbReference type="Pfam" id="PF12130">
    <property type="entry name" value="bMERB_dom"/>
    <property type="match status" value="1"/>
</dbReference>
<evidence type="ECO:0000259" key="4">
    <source>
        <dbReference type="PROSITE" id="PS51848"/>
    </source>
</evidence>
<proteinExistence type="predicted"/>
<gene>
    <name evidence="5" type="ORF">NMOB1V02_LOCUS3268</name>
</gene>
<keyword evidence="6" id="KW-1185">Reference proteome</keyword>
<dbReference type="Pfam" id="PF00307">
    <property type="entry name" value="CH"/>
    <property type="match status" value="1"/>
</dbReference>
<name>A0A7R9GCA6_9CRUS</name>
<feature type="compositionally biased region" description="Acidic residues" evidence="2">
    <location>
        <begin position="186"/>
        <end position="200"/>
    </location>
</feature>
<dbReference type="InterPro" id="IPR001715">
    <property type="entry name" value="CH_dom"/>
</dbReference>
<organism evidence="5">
    <name type="scientific">Notodromas monacha</name>
    <dbReference type="NCBI Taxonomy" id="399045"/>
    <lineage>
        <taxon>Eukaryota</taxon>
        <taxon>Metazoa</taxon>
        <taxon>Ecdysozoa</taxon>
        <taxon>Arthropoda</taxon>
        <taxon>Crustacea</taxon>
        <taxon>Oligostraca</taxon>
        <taxon>Ostracoda</taxon>
        <taxon>Podocopa</taxon>
        <taxon>Podocopida</taxon>
        <taxon>Cypridocopina</taxon>
        <taxon>Cypridoidea</taxon>
        <taxon>Cyprididae</taxon>
        <taxon>Notodromas</taxon>
    </lineage>
</organism>
<reference evidence="5" key="1">
    <citation type="submission" date="2020-11" db="EMBL/GenBank/DDBJ databases">
        <authorList>
            <person name="Tran Van P."/>
        </authorList>
    </citation>
    <scope>NUCLEOTIDE SEQUENCE</scope>
</reference>
<keyword evidence="1" id="KW-0175">Coiled coil</keyword>
<feature type="region of interest" description="Disordered" evidence="2">
    <location>
        <begin position="1202"/>
        <end position="1227"/>
    </location>
</feature>
<evidence type="ECO:0000256" key="2">
    <source>
        <dbReference type="SAM" id="MobiDB-lite"/>
    </source>
</evidence>
<feature type="domain" description="BMERB" evidence="4">
    <location>
        <begin position="1212"/>
        <end position="1301"/>
    </location>
</feature>
<evidence type="ECO:0008006" key="7">
    <source>
        <dbReference type="Google" id="ProtNLM"/>
    </source>
</evidence>
<dbReference type="InterPro" id="IPR036872">
    <property type="entry name" value="CH_dom_sf"/>
</dbReference>
<feature type="compositionally biased region" description="Polar residues" evidence="2">
    <location>
        <begin position="816"/>
        <end position="834"/>
    </location>
</feature>
<feature type="compositionally biased region" description="Basic and acidic residues" evidence="2">
    <location>
        <begin position="987"/>
        <end position="1005"/>
    </location>
</feature>